<dbReference type="OrthoDB" id="1877257at2759"/>
<evidence type="ECO:0000313" key="7">
    <source>
        <dbReference type="Proteomes" id="UP000327013"/>
    </source>
</evidence>
<feature type="domain" description="NAB" evidence="5">
    <location>
        <begin position="27"/>
        <end position="107"/>
    </location>
</feature>
<gene>
    <name evidence="6" type="ORF">FH972_011841</name>
</gene>
<dbReference type="PANTHER" id="PTHR32258:SF3">
    <property type="entry name" value="PROTEIN NETWORKED 4A"/>
    <property type="match status" value="1"/>
</dbReference>
<name>A0A660KUN6_9ROSI</name>
<protein>
    <recommendedName>
        <fullName evidence="5">NAB domain-containing protein</fullName>
    </recommendedName>
</protein>
<keyword evidence="1 3" id="KW-0175">Coiled coil</keyword>
<feature type="region of interest" description="Disordered" evidence="4">
    <location>
        <begin position="115"/>
        <end position="139"/>
    </location>
</feature>
<dbReference type="AlphaFoldDB" id="A0A660KUN6"/>
<dbReference type="InterPro" id="IPR051861">
    <property type="entry name" value="NET_actin-binding_domain"/>
</dbReference>
<evidence type="ECO:0000256" key="3">
    <source>
        <dbReference type="SAM" id="Coils"/>
    </source>
</evidence>
<feature type="coiled-coil region" evidence="3">
    <location>
        <begin position="197"/>
        <end position="258"/>
    </location>
</feature>
<accession>A0A660KUN6</accession>
<dbReference type="Proteomes" id="UP000327013">
    <property type="component" value="Chromosome 4"/>
</dbReference>
<evidence type="ECO:0000259" key="5">
    <source>
        <dbReference type="PROSITE" id="PS51774"/>
    </source>
</evidence>
<dbReference type="PANTHER" id="PTHR32258">
    <property type="entry name" value="PROTEIN NETWORKED 4A"/>
    <property type="match status" value="1"/>
</dbReference>
<proteinExistence type="inferred from homology"/>
<feature type="coiled-coil region" evidence="3">
    <location>
        <begin position="456"/>
        <end position="529"/>
    </location>
</feature>
<feature type="coiled-coil region" evidence="3">
    <location>
        <begin position="332"/>
        <end position="430"/>
    </location>
</feature>
<evidence type="ECO:0000313" key="6">
    <source>
        <dbReference type="EMBL" id="KAE8039430.1"/>
    </source>
</evidence>
<evidence type="ECO:0000256" key="4">
    <source>
        <dbReference type="SAM" id="MobiDB-lite"/>
    </source>
</evidence>
<feature type="coiled-coil region" evidence="3">
    <location>
        <begin position="558"/>
        <end position="592"/>
    </location>
</feature>
<evidence type="ECO:0000256" key="2">
    <source>
        <dbReference type="ARBA" id="ARBA00038006"/>
    </source>
</evidence>
<dbReference type="Pfam" id="PF07765">
    <property type="entry name" value="KIP1"/>
    <property type="match status" value="1"/>
</dbReference>
<feature type="region of interest" description="Disordered" evidence="4">
    <location>
        <begin position="157"/>
        <end position="188"/>
    </location>
</feature>
<dbReference type="InterPro" id="IPR011684">
    <property type="entry name" value="NAB"/>
</dbReference>
<feature type="region of interest" description="Disordered" evidence="4">
    <location>
        <begin position="1"/>
        <end position="27"/>
    </location>
</feature>
<sequence length="629" mass="72573">MASSSTTTESPVHSIKHMKRTESRKSHSWWWDSYVSPKNSKWLAENIEEMDQSIKRMLKLIEEDGDSFAKKAEMYYQKRPELVSHVEKFYRMYRSLAERYDHVTGELRKNVPTELQSLGSGTSDLGLELPGTPDHRLGRRKSSCRAAGFDVFLGSGGNNSDIHQKEGDESSTLTDSEPESDDSSVNNYSVLLGNGGDQGLNRKMIDLEIELREVKEKLRMQQEENSDGSLRGAKNEIPEDLLSRIAQYEQELRSAKEKICLSEEEITRLKIEIQRYKSLEFGNDFQYELGSSTQEDVKTREAELDLEFNQALEVQERVGESEAEVLDWDGKIKALVEELRINKEKLQDSEKEIACLKHELENSKSEIASHSQAQLELAHKEIASWKTKLNTEKREVSKLQERIARLKASLSDRDREVRDLKMEVSDAEQKIFPEKAQLKSEMSQLLEGQSRLVEQLREWECCARLLEEEIRKVKAEKTDVEERLTGEIEHLKTDIVDRGDRIENLNKSLDALKVDRDELNAKVLTLTAEVSQRDDRIDQMDKHLQQLDVEHAELITGTEGARKLVEELRSSAKELEEEVERQRVVILEGAEEKREAIRQLCFSLEHYRNGYHMLRQAFMGHKRLPILAS</sequence>
<evidence type="ECO:0000256" key="1">
    <source>
        <dbReference type="ARBA" id="ARBA00023054"/>
    </source>
</evidence>
<organism evidence="6 7">
    <name type="scientific">Carpinus fangiana</name>
    <dbReference type="NCBI Taxonomy" id="176857"/>
    <lineage>
        <taxon>Eukaryota</taxon>
        <taxon>Viridiplantae</taxon>
        <taxon>Streptophyta</taxon>
        <taxon>Embryophyta</taxon>
        <taxon>Tracheophyta</taxon>
        <taxon>Spermatophyta</taxon>
        <taxon>Magnoliopsida</taxon>
        <taxon>eudicotyledons</taxon>
        <taxon>Gunneridae</taxon>
        <taxon>Pentapetalae</taxon>
        <taxon>rosids</taxon>
        <taxon>fabids</taxon>
        <taxon>Fagales</taxon>
        <taxon>Betulaceae</taxon>
        <taxon>Carpinus</taxon>
    </lineage>
</organism>
<dbReference type="EMBL" id="CM017324">
    <property type="protein sequence ID" value="KAE8039430.1"/>
    <property type="molecule type" value="Genomic_DNA"/>
</dbReference>
<dbReference type="GO" id="GO:0005774">
    <property type="term" value="C:vacuolar membrane"/>
    <property type="evidence" value="ECO:0007669"/>
    <property type="project" value="TreeGrafter"/>
</dbReference>
<keyword evidence="7" id="KW-1185">Reference proteome</keyword>
<dbReference type="PROSITE" id="PS51774">
    <property type="entry name" value="NAB"/>
    <property type="match status" value="1"/>
</dbReference>
<dbReference type="Gene3D" id="1.10.287.1490">
    <property type="match status" value="1"/>
</dbReference>
<dbReference type="GO" id="GO:0003779">
    <property type="term" value="F:actin binding"/>
    <property type="evidence" value="ECO:0007669"/>
    <property type="project" value="InterPro"/>
</dbReference>
<comment type="similarity">
    <text evidence="2">Belongs to the NET family.</text>
</comment>
<reference evidence="6 7" key="1">
    <citation type="submission" date="2019-06" db="EMBL/GenBank/DDBJ databases">
        <title>A chromosomal-level reference genome of Carpinus fangiana (Coryloideae, Betulaceae).</title>
        <authorList>
            <person name="Yang X."/>
            <person name="Wang Z."/>
            <person name="Zhang L."/>
            <person name="Hao G."/>
            <person name="Liu J."/>
            <person name="Yang Y."/>
        </authorList>
    </citation>
    <scope>NUCLEOTIDE SEQUENCE [LARGE SCALE GENOMIC DNA]</scope>
    <source>
        <strain evidence="6">Cfa_2016G</strain>
        <tissue evidence="6">Leaf</tissue>
    </source>
</reference>
<feature type="compositionally biased region" description="Polar residues" evidence="4">
    <location>
        <begin position="1"/>
        <end position="11"/>
    </location>
</feature>